<dbReference type="InterPro" id="IPR028208">
    <property type="entry name" value="Effector_pro_NleD-like"/>
</dbReference>
<dbReference type="PANTHER" id="PTHR32305">
    <property type="match status" value="1"/>
</dbReference>
<dbReference type="Gene3D" id="2.180.10.10">
    <property type="entry name" value="RHS repeat-associated core"/>
    <property type="match status" value="1"/>
</dbReference>
<dbReference type="InterPro" id="IPR050708">
    <property type="entry name" value="T6SS_VgrG/RHS"/>
</dbReference>
<protein>
    <submittedName>
        <fullName evidence="2">M91 family zinc metallopeptidase</fullName>
    </submittedName>
</protein>
<reference evidence="2 3" key="1">
    <citation type="submission" date="2022-11" db="EMBL/GenBank/DDBJ databases">
        <title>Minimal conservation of predation-associated metabolite biosynthetic gene clusters underscores biosynthetic potential of Myxococcota including descriptions for ten novel species: Archangium lansinium sp. nov., Myxococcus landrumus sp. nov., Nannocystis bai.</title>
        <authorList>
            <person name="Ahearne A."/>
            <person name="Stevens C."/>
            <person name="Dowd S."/>
        </authorList>
    </citation>
    <scope>NUCLEOTIDE SEQUENCE [LARGE SCALE GENOMIC DNA]</scope>
    <source>
        <strain evidence="2 3">RJM3</strain>
    </source>
</reference>
<gene>
    <name evidence="2" type="ORF">POL67_37625</name>
</gene>
<organism evidence="2 3">
    <name type="scientific">Polyangium mundeleinium</name>
    <dbReference type="NCBI Taxonomy" id="2995306"/>
    <lineage>
        <taxon>Bacteria</taxon>
        <taxon>Pseudomonadati</taxon>
        <taxon>Myxococcota</taxon>
        <taxon>Polyangia</taxon>
        <taxon>Polyangiales</taxon>
        <taxon>Polyangiaceae</taxon>
        <taxon>Polyangium</taxon>
    </lineage>
</organism>
<dbReference type="EMBL" id="JAQNDO010000001">
    <property type="protein sequence ID" value="MDC0747110.1"/>
    <property type="molecule type" value="Genomic_DNA"/>
</dbReference>
<dbReference type="PANTHER" id="PTHR32305:SF15">
    <property type="entry name" value="PROTEIN RHSA-RELATED"/>
    <property type="match status" value="1"/>
</dbReference>
<sequence length="357" mass="39280">MSYEEYHPYGTSAYHAMASGVEVSAKRYRYTGKEKDQETGLYYHGARYYAPWLGRWTSADPAGMVDGPGLYNYAVCDPISLHDPTGKEVPKPGTVDYQIMTMTDAQLHAHMKALSKQSPTSLGTFMRGASGLFWARAFAMQSKYSMDVEYPFKMPPNMTIGGAPEFQSKVTRDLSLLAATPSGRVLFSTLEAAGQPVRIVPADPSLPKGDQLKAFPDDEEKRKRGEPTGTTITYNPDLYLVAEGPQPIKDASLGQQVPHPPQVGLGHEGVHAVRNALGTNAPYEAESEWKSGFDQRTVHAERMAIGLEEYKNEIPTENSFRRDLGLPLRGSHTIYVPGEDLLYSWPPAPALRPGGPK</sequence>
<dbReference type="NCBIfam" id="TIGR03696">
    <property type="entry name" value="Rhs_assc_core"/>
    <property type="match status" value="1"/>
</dbReference>
<comment type="caution">
    <text evidence="2">The sequence shown here is derived from an EMBL/GenBank/DDBJ whole genome shotgun (WGS) entry which is preliminary data.</text>
</comment>
<feature type="region of interest" description="Disordered" evidence="1">
    <location>
        <begin position="200"/>
        <end position="233"/>
    </location>
</feature>
<evidence type="ECO:0000313" key="2">
    <source>
        <dbReference type="EMBL" id="MDC0747110.1"/>
    </source>
</evidence>
<dbReference type="Pfam" id="PF14891">
    <property type="entry name" value="Peptidase_M91"/>
    <property type="match status" value="1"/>
</dbReference>
<dbReference type="PRINTS" id="PR00394">
    <property type="entry name" value="RHSPROTEIN"/>
</dbReference>
<dbReference type="InterPro" id="IPR022385">
    <property type="entry name" value="Rhs_assc_core"/>
</dbReference>
<dbReference type="Proteomes" id="UP001221411">
    <property type="component" value="Unassembled WGS sequence"/>
</dbReference>
<proteinExistence type="predicted"/>
<evidence type="ECO:0000256" key="1">
    <source>
        <dbReference type="SAM" id="MobiDB-lite"/>
    </source>
</evidence>
<evidence type="ECO:0000313" key="3">
    <source>
        <dbReference type="Proteomes" id="UP001221411"/>
    </source>
</evidence>
<name>A0ABT5EZ39_9BACT</name>
<keyword evidence="3" id="KW-1185">Reference proteome</keyword>
<accession>A0ABT5EZ39</accession>
<feature type="compositionally biased region" description="Basic and acidic residues" evidence="1">
    <location>
        <begin position="215"/>
        <end position="226"/>
    </location>
</feature>